<dbReference type="InterPro" id="IPR012677">
    <property type="entry name" value="Nucleotide-bd_a/b_plait_sf"/>
</dbReference>
<protein>
    <recommendedName>
        <fullName evidence="4">RRM domain-containing protein</fullName>
    </recommendedName>
</protein>
<evidence type="ECO:0000313" key="6">
    <source>
        <dbReference type="Proteomes" id="UP000664859"/>
    </source>
</evidence>
<feature type="region of interest" description="Disordered" evidence="3">
    <location>
        <begin position="569"/>
        <end position="594"/>
    </location>
</feature>
<sequence length="594" mass="62175">MVAPASDCCNARQTMVNYERTPEAASQSLAAAPPCAAPRRVLTVNIKRDRSTSKNLGYGFVRMGSHAEACVAKERMHRAEVHGRRIRVGWAQKNAALAVSGLPDGVTAEQVKALFRPFGALEEENTQLMTDGSGTAVVKYRNRLHAEDARRQLNGSQALGPAPLRVDWSAPAGGAVGGAQSKAAPHRGGREATAPAPCRVQVMLEGEAASDLQEVEETVLRLFQDFAPLVSVSTPRAEAARAPSAAKAGQDAAAAAAAGGGDAAGAAAATAPKEAAPATGMSAADALVADTQGLQLRPRPLHKPARPQRAYCAVTFPPTRAGQARAMAAMAAISGTVTPSGLKVTCSLIRSEGRSQGRSSIGGAPAMHGTGPMSMLGGAAWHGGHPHAPPVQALYYVRAPYDGSLRDQTLATVALAYNHMPARLQCPRLLRWTLRSAQPASEHTSTADYLQRRRYERRRNGNCCSTDDCRGLRGTLAAYLAYQYPHLYGAAAAAAAARQGTAPGAEGNDAMAYYHGHTPIGYLVVPPRDGPPPMMGFMPVHPPAEPAGQGWYGQAPMYHPAAAGYAAAYTNQARQPRPRFNDPSASSAQGPSAS</sequence>
<evidence type="ECO:0000256" key="2">
    <source>
        <dbReference type="PROSITE-ProRule" id="PRU00176"/>
    </source>
</evidence>
<proteinExistence type="predicted"/>
<dbReference type="InterPro" id="IPR000504">
    <property type="entry name" value="RRM_dom"/>
</dbReference>
<name>A0A836CDW8_9STRA</name>
<feature type="compositionally biased region" description="Low complexity" evidence="3">
    <location>
        <begin position="583"/>
        <end position="594"/>
    </location>
</feature>
<feature type="domain" description="RRM" evidence="4">
    <location>
        <begin position="40"/>
        <end position="93"/>
    </location>
</feature>
<keyword evidence="6" id="KW-1185">Reference proteome</keyword>
<comment type="caution">
    <text evidence="5">The sequence shown here is derived from an EMBL/GenBank/DDBJ whole genome shotgun (WGS) entry which is preliminary data.</text>
</comment>
<dbReference type="SMART" id="SM00360">
    <property type="entry name" value="RRM"/>
    <property type="match status" value="2"/>
</dbReference>
<keyword evidence="1 2" id="KW-0694">RNA-binding</keyword>
<evidence type="ECO:0000256" key="3">
    <source>
        <dbReference type="SAM" id="MobiDB-lite"/>
    </source>
</evidence>
<dbReference type="Proteomes" id="UP000664859">
    <property type="component" value="Unassembled WGS sequence"/>
</dbReference>
<dbReference type="CDD" id="cd00590">
    <property type="entry name" value="RRM_SF"/>
    <property type="match status" value="1"/>
</dbReference>
<gene>
    <name evidence="5" type="ORF">JKP88DRAFT_323754</name>
</gene>
<dbReference type="SUPFAM" id="SSF54928">
    <property type="entry name" value="RNA-binding domain, RBD"/>
    <property type="match status" value="1"/>
</dbReference>
<dbReference type="EMBL" id="JAFCMP010000390">
    <property type="protein sequence ID" value="KAG5180401.1"/>
    <property type="molecule type" value="Genomic_DNA"/>
</dbReference>
<evidence type="ECO:0000313" key="5">
    <source>
        <dbReference type="EMBL" id="KAG5180401.1"/>
    </source>
</evidence>
<dbReference type="PROSITE" id="PS50102">
    <property type="entry name" value="RRM"/>
    <property type="match status" value="2"/>
</dbReference>
<dbReference type="OrthoDB" id="20651at2759"/>
<dbReference type="GO" id="GO:0003723">
    <property type="term" value="F:RNA binding"/>
    <property type="evidence" value="ECO:0007669"/>
    <property type="project" value="UniProtKB-UniRule"/>
</dbReference>
<feature type="domain" description="RRM" evidence="4">
    <location>
        <begin position="95"/>
        <end position="171"/>
    </location>
</feature>
<accession>A0A836CDW8</accession>
<evidence type="ECO:0000259" key="4">
    <source>
        <dbReference type="PROSITE" id="PS50102"/>
    </source>
</evidence>
<evidence type="ECO:0000256" key="1">
    <source>
        <dbReference type="ARBA" id="ARBA00022884"/>
    </source>
</evidence>
<dbReference type="Pfam" id="PF00076">
    <property type="entry name" value="RRM_1"/>
    <property type="match status" value="2"/>
</dbReference>
<dbReference type="AlphaFoldDB" id="A0A836CDW8"/>
<dbReference type="PANTHER" id="PTHR21245">
    <property type="entry name" value="HETEROGENEOUS NUCLEAR RIBONUCLEOPROTEIN"/>
    <property type="match status" value="1"/>
</dbReference>
<feature type="region of interest" description="Disordered" evidence="3">
    <location>
        <begin position="171"/>
        <end position="194"/>
    </location>
</feature>
<reference evidence="5" key="1">
    <citation type="submission" date="2021-02" db="EMBL/GenBank/DDBJ databases">
        <title>First Annotated Genome of the Yellow-green Alga Tribonema minus.</title>
        <authorList>
            <person name="Mahan K.M."/>
        </authorList>
    </citation>
    <scope>NUCLEOTIDE SEQUENCE</scope>
    <source>
        <strain evidence="5">UTEX B ZZ1240</strain>
    </source>
</reference>
<dbReference type="InterPro" id="IPR035979">
    <property type="entry name" value="RBD_domain_sf"/>
</dbReference>
<organism evidence="5 6">
    <name type="scientific">Tribonema minus</name>
    <dbReference type="NCBI Taxonomy" id="303371"/>
    <lineage>
        <taxon>Eukaryota</taxon>
        <taxon>Sar</taxon>
        <taxon>Stramenopiles</taxon>
        <taxon>Ochrophyta</taxon>
        <taxon>PX clade</taxon>
        <taxon>Xanthophyceae</taxon>
        <taxon>Tribonematales</taxon>
        <taxon>Tribonemataceae</taxon>
        <taxon>Tribonema</taxon>
    </lineage>
</organism>
<dbReference type="Gene3D" id="3.30.70.330">
    <property type="match status" value="2"/>
</dbReference>